<reference evidence="2" key="1">
    <citation type="submission" date="2017-10" db="EMBL/GenBank/DDBJ databases">
        <title>Rapid genome shrinkage in a self-fertile nematode reveals novel sperm competition proteins.</title>
        <authorList>
            <person name="Yin D."/>
            <person name="Schwarz E.M."/>
            <person name="Thomas C.G."/>
            <person name="Felde R.L."/>
            <person name="Korf I.F."/>
            <person name="Cutter A.D."/>
            <person name="Schartner C.M."/>
            <person name="Ralston E.J."/>
            <person name="Meyer B.J."/>
            <person name="Haag E.S."/>
        </authorList>
    </citation>
    <scope>NUCLEOTIDE SEQUENCE [LARGE SCALE GENOMIC DNA]</scope>
    <source>
        <strain evidence="2">JU1422</strain>
    </source>
</reference>
<gene>
    <name evidence="1" type="primary">Cnig_chr_X.g25959</name>
    <name evidence="1" type="ORF">B9Z55_025959</name>
</gene>
<evidence type="ECO:0000313" key="1">
    <source>
        <dbReference type="EMBL" id="PIC20941.1"/>
    </source>
</evidence>
<comment type="caution">
    <text evidence="1">The sequence shown here is derived from an EMBL/GenBank/DDBJ whole genome shotgun (WGS) entry which is preliminary data.</text>
</comment>
<name>A0A2G5T1F8_9PELO</name>
<evidence type="ECO:0000313" key="2">
    <source>
        <dbReference type="Proteomes" id="UP000230233"/>
    </source>
</evidence>
<dbReference type="Proteomes" id="UP000230233">
    <property type="component" value="Chromosome X"/>
</dbReference>
<sequence length="129" mass="14810">MAKALSVMDIMRKIRKELFPKEYHAAPREVMCAHVMNMCPDINQKKEEILNGYWSCITCQSFFENLFSITSKPLELLNKVLPSLLCHDNRKGCEDAFENAIQLTGALNNIFQNKTNAYSLCLTKIDCKM</sequence>
<proteinExistence type="predicted"/>
<dbReference type="EMBL" id="PDUG01000006">
    <property type="protein sequence ID" value="PIC20941.1"/>
    <property type="molecule type" value="Genomic_DNA"/>
</dbReference>
<dbReference type="OrthoDB" id="5902006at2759"/>
<accession>A0A2G5T1F8</accession>
<organism evidence="1 2">
    <name type="scientific">Caenorhabditis nigoni</name>
    <dbReference type="NCBI Taxonomy" id="1611254"/>
    <lineage>
        <taxon>Eukaryota</taxon>
        <taxon>Metazoa</taxon>
        <taxon>Ecdysozoa</taxon>
        <taxon>Nematoda</taxon>
        <taxon>Chromadorea</taxon>
        <taxon>Rhabditida</taxon>
        <taxon>Rhabditina</taxon>
        <taxon>Rhabditomorpha</taxon>
        <taxon>Rhabditoidea</taxon>
        <taxon>Rhabditidae</taxon>
        <taxon>Peloderinae</taxon>
        <taxon>Caenorhabditis</taxon>
    </lineage>
</organism>
<dbReference type="AlphaFoldDB" id="A0A2G5T1F8"/>
<protein>
    <submittedName>
        <fullName evidence="1">Uncharacterized protein</fullName>
    </submittedName>
</protein>
<keyword evidence="2" id="KW-1185">Reference proteome</keyword>